<evidence type="ECO:0000256" key="4">
    <source>
        <dbReference type="ARBA" id="ARBA00023136"/>
    </source>
</evidence>
<dbReference type="RefSeq" id="WP_377140088.1">
    <property type="nucleotide sequence ID" value="NZ_JBHTIA010000003.1"/>
</dbReference>
<gene>
    <name evidence="7" type="ORF">ACFQZI_06645</name>
</gene>
<keyword evidence="2 5" id="KW-0812">Transmembrane</keyword>
<evidence type="ECO:0000313" key="8">
    <source>
        <dbReference type="Proteomes" id="UP001597073"/>
    </source>
</evidence>
<protein>
    <submittedName>
        <fullName evidence="7">MauE/DoxX family redox-associated membrane protein</fullName>
    </submittedName>
</protein>
<reference evidence="8" key="1">
    <citation type="journal article" date="2019" name="Int. J. Syst. Evol. Microbiol.">
        <title>The Global Catalogue of Microorganisms (GCM) 10K type strain sequencing project: providing services to taxonomists for standard genome sequencing and annotation.</title>
        <authorList>
            <consortium name="The Broad Institute Genomics Platform"/>
            <consortium name="The Broad Institute Genome Sequencing Center for Infectious Disease"/>
            <person name="Wu L."/>
            <person name="Ma J."/>
        </authorList>
    </citation>
    <scope>NUCLEOTIDE SEQUENCE [LARGE SCALE GENOMIC DNA]</scope>
    <source>
        <strain evidence="8">CCUG 60742</strain>
    </source>
</reference>
<evidence type="ECO:0000259" key="6">
    <source>
        <dbReference type="Pfam" id="PF07291"/>
    </source>
</evidence>
<dbReference type="Pfam" id="PF07291">
    <property type="entry name" value="MauE"/>
    <property type="match status" value="1"/>
</dbReference>
<proteinExistence type="predicted"/>
<dbReference type="Proteomes" id="UP001597073">
    <property type="component" value="Unassembled WGS sequence"/>
</dbReference>
<dbReference type="InterPro" id="IPR009908">
    <property type="entry name" value="Methylamine_util_MauE"/>
</dbReference>
<feature type="transmembrane region" description="Helical" evidence="5">
    <location>
        <begin position="78"/>
        <end position="101"/>
    </location>
</feature>
<feature type="transmembrane region" description="Helical" evidence="5">
    <location>
        <begin position="53"/>
        <end position="71"/>
    </location>
</feature>
<keyword evidence="3 5" id="KW-1133">Transmembrane helix</keyword>
<sequence>MLIKKGITENFIKVATGLIALLWLYAAISKLIDHDQFKVAMSKQPFHPVIQNVLVWALPPVEALTGAALLTDRFVKPGICLSAIMFILFTGYIAMIFLRFFGHIPCSCGGLIEKFGWKFHFWFNLTFLALNLIIITNYQRKESGDI</sequence>
<organism evidence="7 8">
    <name type="scientific">Mucilaginibacter lutimaris</name>
    <dbReference type="NCBI Taxonomy" id="931629"/>
    <lineage>
        <taxon>Bacteria</taxon>
        <taxon>Pseudomonadati</taxon>
        <taxon>Bacteroidota</taxon>
        <taxon>Sphingobacteriia</taxon>
        <taxon>Sphingobacteriales</taxon>
        <taxon>Sphingobacteriaceae</taxon>
        <taxon>Mucilaginibacter</taxon>
    </lineage>
</organism>
<comment type="subcellular location">
    <subcellularLocation>
        <location evidence="1">Membrane</location>
        <topology evidence="1">Multi-pass membrane protein</topology>
    </subcellularLocation>
</comment>
<evidence type="ECO:0000256" key="3">
    <source>
        <dbReference type="ARBA" id="ARBA00022989"/>
    </source>
</evidence>
<evidence type="ECO:0000313" key="7">
    <source>
        <dbReference type="EMBL" id="MFD0764524.1"/>
    </source>
</evidence>
<dbReference type="EMBL" id="JBHTIA010000003">
    <property type="protein sequence ID" value="MFD0764524.1"/>
    <property type="molecule type" value="Genomic_DNA"/>
</dbReference>
<evidence type="ECO:0000256" key="1">
    <source>
        <dbReference type="ARBA" id="ARBA00004141"/>
    </source>
</evidence>
<name>A0ABW2ZEH8_9SPHI</name>
<accession>A0ABW2ZEH8</accession>
<evidence type="ECO:0000256" key="5">
    <source>
        <dbReference type="SAM" id="Phobius"/>
    </source>
</evidence>
<keyword evidence="4 5" id="KW-0472">Membrane</keyword>
<comment type="caution">
    <text evidence="7">The sequence shown here is derived from an EMBL/GenBank/DDBJ whole genome shotgun (WGS) entry which is preliminary data.</text>
</comment>
<feature type="transmembrane region" description="Helical" evidence="5">
    <location>
        <begin position="121"/>
        <end position="138"/>
    </location>
</feature>
<evidence type="ECO:0000256" key="2">
    <source>
        <dbReference type="ARBA" id="ARBA00022692"/>
    </source>
</evidence>
<keyword evidence="8" id="KW-1185">Reference proteome</keyword>
<feature type="domain" description="Methylamine utilisation protein MauE" evidence="6">
    <location>
        <begin position="10"/>
        <end position="135"/>
    </location>
</feature>